<keyword evidence="5" id="KW-0539">Nucleus</keyword>
<dbReference type="Gene3D" id="1.10.20.10">
    <property type="entry name" value="Histone, subunit A"/>
    <property type="match status" value="1"/>
</dbReference>
<dbReference type="CDD" id="cd08048">
    <property type="entry name" value="HFD_TAF11"/>
    <property type="match status" value="1"/>
</dbReference>
<dbReference type="FunFam" id="1.10.20.10:FF:000061">
    <property type="entry name" value="TFIID subunit"/>
    <property type="match status" value="1"/>
</dbReference>
<dbReference type="GO" id="GO:0046982">
    <property type="term" value="F:protein heterodimerization activity"/>
    <property type="evidence" value="ECO:0007669"/>
    <property type="project" value="InterPro"/>
</dbReference>
<evidence type="ECO:0000256" key="5">
    <source>
        <dbReference type="ARBA" id="ARBA00023242"/>
    </source>
</evidence>
<dbReference type="InterPro" id="IPR009072">
    <property type="entry name" value="Histone-fold"/>
</dbReference>
<dbReference type="SUPFAM" id="SSF47113">
    <property type="entry name" value="Histone-fold"/>
    <property type="match status" value="1"/>
</dbReference>
<feature type="region of interest" description="Disordered" evidence="7">
    <location>
        <begin position="1"/>
        <end position="81"/>
    </location>
</feature>
<organism evidence="9 10">
    <name type="scientific">Schistosoma mekongi</name>
    <name type="common">Parasitic worm</name>
    <dbReference type="NCBI Taxonomy" id="38744"/>
    <lineage>
        <taxon>Eukaryota</taxon>
        <taxon>Metazoa</taxon>
        <taxon>Spiralia</taxon>
        <taxon>Lophotrochozoa</taxon>
        <taxon>Platyhelminthes</taxon>
        <taxon>Trematoda</taxon>
        <taxon>Digenea</taxon>
        <taxon>Strigeidida</taxon>
        <taxon>Schistosomatoidea</taxon>
        <taxon>Schistosomatidae</taxon>
        <taxon>Schistosoma</taxon>
    </lineage>
</organism>
<evidence type="ECO:0000256" key="3">
    <source>
        <dbReference type="ARBA" id="ARBA00023015"/>
    </source>
</evidence>
<dbReference type="InterPro" id="IPR006809">
    <property type="entry name" value="TAFII28_dom"/>
</dbReference>
<evidence type="ECO:0000259" key="8">
    <source>
        <dbReference type="Pfam" id="PF04719"/>
    </source>
</evidence>
<evidence type="ECO:0000256" key="1">
    <source>
        <dbReference type="ARBA" id="ARBA00004123"/>
    </source>
</evidence>
<feature type="compositionally biased region" description="Polar residues" evidence="7">
    <location>
        <begin position="25"/>
        <end position="42"/>
    </location>
</feature>
<dbReference type="GO" id="GO:0005669">
    <property type="term" value="C:transcription factor TFIID complex"/>
    <property type="evidence" value="ECO:0007669"/>
    <property type="project" value="InterPro"/>
</dbReference>
<comment type="caution">
    <text evidence="9">The sequence shown here is derived from an EMBL/GenBank/DDBJ whole genome shotgun (WGS) entry which is preliminary data.</text>
</comment>
<dbReference type="Proteomes" id="UP001292079">
    <property type="component" value="Unassembled WGS sequence"/>
</dbReference>
<dbReference type="PANTHER" id="PTHR13218:SF8">
    <property type="entry name" value="TRANSCRIPTION INITIATION FACTOR TFIID SUBUNIT 11"/>
    <property type="match status" value="1"/>
</dbReference>
<comment type="subcellular location">
    <subcellularLocation>
        <location evidence="1">Nucleus</location>
    </subcellularLocation>
</comment>
<dbReference type="GO" id="GO:0016251">
    <property type="term" value="F:RNA polymerase II general transcription initiation factor activity"/>
    <property type="evidence" value="ECO:0007669"/>
    <property type="project" value="TreeGrafter"/>
</dbReference>
<keyword evidence="3" id="KW-0805">Transcription regulation</keyword>
<reference evidence="9" key="2">
    <citation type="journal article" date="2023" name="Infect Dis Poverty">
        <title>Chromosome-scale genome of the human blood fluke Schistosoma mekongi and its implications for public health.</title>
        <authorList>
            <person name="Zhou M."/>
            <person name="Xu L."/>
            <person name="Xu D."/>
            <person name="Chen W."/>
            <person name="Khan J."/>
            <person name="Hu Y."/>
            <person name="Huang H."/>
            <person name="Wei H."/>
            <person name="Zhang Y."/>
            <person name="Chusongsang P."/>
            <person name="Tanasarnprasert K."/>
            <person name="Hu X."/>
            <person name="Limpanont Y."/>
            <person name="Lv Z."/>
        </authorList>
    </citation>
    <scope>NUCLEOTIDE SEQUENCE</scope>
    <source>
        <strain evidence="9">LV_2022a</strain>
    </source>
</reference>
<dbReference type="GO" id="GO:0051123">
    <property type="term" value="P:RNA polymerase II preinitiation complex assembly"/>
    <property type="evidence" value="ECO:0007669"/>
    <property type="project" value="InterPro"/>
</dbReference>
<feature type="domain" description="TAFII28-like protein" evidence="8">
    <location>
        <begin position="193"/>
        <end position="276"/>
    </location>
</feature>
<gene>
    <name evidence="9" type="ORF">MN116_004660</name>
</gene>
<feature type="compositionally biased region" description="Polar residues" evidence="7">
    <location>
        <begin position="1"/>
        <end position="14"/>
    </location>
</feature>
<evidence type="ECO:0000256" key="4">
    <source>
        <dbReference type="ARBA" id="ARBA00023163"/>
    </source>
</evidence>
<keyword evidence="10" id="KW-1185">Reference proteome</keyword>
<proteinExistence type="inferred from homology"/>
<feature type="compositionally biased region" description="Acidic residues" evidence="7">
    <location>
        <begin position="126"/>
        <end position="164"/>
    </location>
</feature>
<reference evidence="9" key="1">
    <citation type="submission" date="2022-04" db="EMBL/GenBank/DDBJ databases">
        <authorList>
            <person name="Xu L."/>
            <person name="Lv Z."/>
        </authorList>
    </citation>
    <scope>NUCLEOTIDE SEQUENCE</scope>
    <source>
        <strain evidence="9">LV_2022a</strain>
    </source>
</reference>
<evidence type="ECO:0000256" key="6">
    <source>
        <dbReference type="ARBA" id="ARBA00072882"/>
    </source>
</evidence>
<protein>
    <recommendedName>
        <fullName evidence="6">Transcription initiation factor TFIID subunit 11</fullName>
    </recommendedName>
</protein>
<dbReference type="InterPro" id="IPR045127">
    <property type="entry name" value="TAF11-like"/>
</dbReference>
<evidence type="ECO:0000256" key="2">
    <source>
        <dbReference type="ARBA" id="ARBA00009788"/>
    </source>
</evidence>
<dbReference type="PANTHER" id="PTHR13218">
    <property type="entry name" value="TRANSCRIPTION INITIATION FACTOR TFIID SUBUNIT 11-RELATED"/>
    <property type="match status" value="1"/>
</dbReference>
<dbReference type="EMBL" id="JALJAT010000003">
    <property type="protein sequence ID" value="KAK4471211.1"/>
    <property type="molecule type" value="Genomic_DNA"/>
</dbReference>
<dbReference type="AlphaFoldDB" id="A0AAE1ZBX5"/>
<evidence type="ECO:0000256" key="7">
    <source>
        <dbReference type="SAM" id="MobiDB-lite"/>
    </source>
</evidence>
<comment type="similarity">
    <text evidence="2">Belongs to the TAF11 family.</text>
</comment>
<evidence type="ECO:0000313" key="10">
    <source>
        <dbReference type="Proteomes" id="UP001292079"/>
    </source>
</evidence>
<accession>A0AAE1ZBX5</accession>
<sequence>MEPLSKTSNAVVNENNKHTEIWNEDPNSTYSDQNTSPLTIQSVLDDDDDNNQLTTEQPFKKPKLIKMPNLDSSQNKHGKSDLSSIFPVIENSSLASSSSADLPDCQELITPTQCGVDSLTNTSLLVEEEPVEDDEDEVDVEEDEEEEEEDDEDDSTTVLEDADTESVVSDIISSALQQEKEARKTEDRKLLALLAHFDEEQLNRFETFRRATLAKSVVRRLIQSIAPCSVSQNVVIAMAGLTKVFIGELVEEALNYKEQLGESGPLKPKHIREAYRILSDERRCCTETPENPLL</sequence>
<name>A0AAE1ZBX5_SCHME</name>
<dbReference type="Pfam" id="PF04719">
    <property type="entry name" value="TAFII28"/>
    <property type="match status" value="1"/>
</dbReference>
<keyword evidence="4" id="KW-0804">Transcription</keyword>
<feature type="region of interest" description="Disordered" evidence="7">
    <location>
        <begin position="123"/>
        <end position="164"/>
    </location>
</feature>
<evidence type="ECO:0000313" key="9">
    <source>
        <dbReference type="EMBL" id="KAK4471211.1"/>
    </source>
</evidence>